<feature type="transmembrane region" description="Helical" evidence="9">
    <location>
        <begin position="580"/>
        <end position="597"/>
    </location>
</feature>
<dbReference type="InterPro" id="IPR001851">
    <property type="entry name" value="ABC_transp_permease"/>
</dbReference>
<feature type="transmembrane region" description="Helical" evidence="9">
    <location>
        <begin position="529"/>
        <end position="549"/>
    </location>
</feature>
<feature type="transmembrane region" description="Helical" evidence="9">
    <location>
        <begin position="392"/>
        <end position="413"/>
    </location>
</feature>
<feature type="transmembrane region" description="Helical" evidence="9">
    <location>
        <begin position="142"/>
        <end position="162"/>
    </location>
</feature>
<evidence type="ECO:0000313" key="10">
    <source>
        <dbReference type="EMBL" id="MDV6230355.1"/>
    </source>
</evidence>
<feature type="transmembrane region" description="Helical" evidence="9">
    <location>
        <begin position="479"/>
        <end position="498"/>
    </location>
</feature>
<name>A0ABU4AVT9_9NOCA</name>
<evidence type="ECO:0000256" key="2">
    <source>
        <dbReference type="ARBA" id="ARBA00022448"/>
    </source>
</evidence>
<dbReference type="InterPro" id="IPR043428">
    <property type="entry name" value="LivM-like"/>
</dbReference>
<feature type="transmembrane region" description="Helical" evidence="9">
    <location>
        <begin position="99"/>
        <end position="122"/>
    </location>
</feature>
<feature type="transmembrane region" description="Helical" evidence="9">
    <location>
        <begin position="34"/>
        <end position="53"/>
    </location>
</feature>
<evidence type="ECO:0000256" key="8">
    <source>
        <dbReference type="ARBA" id="ARBA00037998"/>
    </source>
</evidence>
<keyword evidence="5" id="KW-0029">Amino-acid transport</keyword>
<dbReference type="CDD" id="cd06581">
    <property type="entry name" value="TM_PBP1_LivM_like"/>
    <property type="match status" value="1"/>
</dbReference>
<evidence type="ECO:0000256" key="6">
    <source>
        <dbReference type="ARBA" id="ARBA00022989"/>
    </source>
</evidence>
<gene>
    <name evidence="10" type="ORF">R3P95_07330</name>
</gene>
<feature type="transmembrane region" description="Helical" evidence="9">
    <location>
        <begin position="609"/>
        <end position="632"/>
    </location>
</feature>
<keyword evidence="6 9" id="KW-1133">Transmembrane helix</keyword>
<keyword evidence="3" id="KW-1003">Cell membrane</keyword>
<evidence type="ECO:0000313" key="11">
    <source>
        <dbReference type="Proteomes" id="UP001185899"/>
    </source>
</evidence>
<dbReference type="EMBL" id="JAWLKE010000003">
    <property type="protein sequence ID" value="MDV6230355.1"/>
    <property type="molecule type" value="Genomic_DNA"/>
</dbReference>
<feature type="transmembrane region" description="Helical" evidence="9">
    <location>
        <begin position="420"/>
        <end position="438"/>
    </location>
</feature>
<keyword evidence="11" id="KW-1185">Reference proteome</keyword>
<reference evidence="10 11" key="1">
    <citation type="submission" date="2023-10" db="EMBL/GenBank/DDBJ databases">
        <title>Development of a sustainable strategy for remediation of hydrocarbon-contaminated territories based on the waste exchange concept.</title>
        <authorList>
            <person name="Krivoruchko A."/>
        </authorList>
    </citation>
    <scope>NUCLEOTIDE SEQUENCE [LARGE SCALE GENOMIC DNA]</scope>
    <source>
        <strain evidence="10 11">IEGM 1322</strain>
    </source>
</reference>
<proteinExistence type="inferred from homology"/>
<comment type="caution">
    <text evidence="10">The sequence shown here is derived from an EMBL/GenBank/DDBJ whole genome shotgun (WGS) entry which is preliminary data.</text>
</comment>
<evidence type="ECO:0000256" key="3">
    <source>
        <dbReference type="ARBA" id="ARBA00022475"/>
    </source>
</evidence>
<dbReference type="Proteomes" id="UP001185899">
    <property type="component" value="Unassembled WGS sequence"/>
</dbReference>
<feature type="transmembrane region" description="Helical" evidence="9">
    <location>
        <begin position="197"/>
        <end position="218"/>
    </location>
</feature>
<organism evidence="10 11">
    <name type="scientific">Rhodococcus cercidiphylli</name>
    <dbReference type="NCBI Taxonomy" id="489916"/>
    <lineage>
        <taxon>Bacteria</taxon>
        <taxon>Bacillati</taxon>
        <taxon>Actinomycetota</taxon>
        <taxon>Actinomycetes</taxon>
        <taxon>Mycobacteriales</taxon>
        <taxon>Nocardiaceae</taxon>
        <taxon>Rhodococcus</taxon>
    </lineage>
</organism>
<dbReference type="CDD" id="cd06582">
    <property type="entry name" value="TM_PBP1_LivH_like"/>
    <property type="match status" value="1"/>
</dbReference>
<evidence type="ECO:0000256" key="4">
    <source>
        <dbReference type="ARBA" id="ARBA00022692"/>
    </source>
</evidence>
<comment type="similarity">
    <text evidence="8">Belongs to the binding-protein-dependent transport system permease family. LivHM subfamily.</text>
</comment>
<dbReference type="PANTHER" id="PTHR11795:SF450">
    <property type="entry name" value="ABC TRANSPORTER PERMEASE PROTEIN"/>
    <property type="match status" value="1"/>
</dbReference>
<sequence length="660" mass="67660">MDTVFLFALLGLGTGALIAMIAVGVVLSWRGSGTINIAAGAVVMVAGYLFWSLRTGFFAPALTTPAAIVVTLLAMAVLAVMVEFAAVKPLRSASPLAKLVASIGVLLLLQAVVQLVFGTAPLNSPAVLTDSVVQVGGVTVPVAQLILAAVVVVISAALAALYRFTRFGIATRAASESERSAVLAGLSPSSISLANSVLAYVTAGFVGILAASIVGVSASTLPLLVIPALAAALFAGFSSIWIACAAGLLIGMAESLLSYASTMDWFPTQDGITPPGLQQLAEFLLIVIALWWKGSTLPQRGEFVGRSLPAVPRQEHLLRRVGPVFVVGAIALLVLPSDLRQAITTGLVATVLCLSFIVIMGYVGQLSVVQLALAGFAAFAVSRLGTEFGLGFPAAPIIAVLAATALGVGIGAAALRVRGVTLVVVTLAAAVAIEQFVFANSEWGGGQTGAPVASPALFGFNFGPDSGLRGLDGALPSPVFGLVALVVATLAYMGVVYLRNSDLGRQMLAIRSNERAAAAAGVNVRTVKIVAFGITSALAGVAGVMYAYQFGTVSANSYGISVALTLVASVYVLGVTLPQGAVLAGFGAIGSVIPLILQKYVLPADHISLYVQLLIGGGLLLQLRFFPDGLLVTRSIKKERKMTGIDTLVPELPRMKSVRT</sequence>
<dbReference type="Pfam" id="PF02653">
    <property type="entry name" value="BPD_transp_2"/>
    <property type="match status" value="2"/>
</dbReference>
<feature type="transmembrane region" description="Helical" evidence="9">
    <location>
        <begin position="224"/>
        <end position="251"/>
    </location>
</feature>
<evidence type="ECO:0000256" key="1">
    <source>
        <dbReference type="ARBA" id="ARBA00004651"/>
    </source>
</evidence>
<dbReference type="InterPro" id="IPR052157">
    <property type="entry name" value="BCAA_transport_permease"/>
</dbReference>
<evidence type="ECO:0000256" key="9">
    <source>
        <dbReference type="SAM" id="Phobius"/>
    </source>
</evidence>
<comment type="subcellular location">
    <subcellularLocation>
        <location evidence="1">Cell membrane</location>
        <topology evidence="1">Multi-pass membrane protein</topology>
    </subcellularLocation>
</comment>
<evidence type="ECO:0000256" key="7">
    <source>
        <dbReference type="ARBA" id="ARBA00023136"/>
    </source>
</evidence>
<feature type="transmembrane region" description="Helical" evidence="9">
    <location>
        <begin position="555"/>
        <end position="573"/>
    </location>
</feature>
<dbReference type="RefSeq" id="WP_317547849.1">
    <property type="nucleotide sequence ID" value="NZ_JAWLKE010000003.1"/>
</dbReference>
<dbReference type="PANTHER" id="PTHR11795">
    <property type="entry name" value="BRANCHED-CHAIN AMINO ACID TRANSPORT SYSTEM PERMEASE PROTEIN LIVH"/>
    <property type="match status" value="1"/>
</dbReference>
<keyword evidence="4 9" id="KW-0812">Transmembrane</keyword>
<evidence type="ECO:0000256" key="5">
    <source>
        <dbReference type="ARBA" id="ARBA00022970"/>
    </source>
</evidence>
<feature type="transmembrane region" description="Helical" evidence="9">
    <location>
        <begin position="6"/>
        <end position="27"/>
    </location>
</feature>
<feature type="transmembrane region" description="Helical" evidence="9">
    <location>
        <begin position="347"/>
        <end position="380"/>
    </location>
</feature>
<accession>A0ABU4AVT9</accession>
<keyword evidence="2" id="KW-0813">Transport</keyword>
<feature type="transmembrane region" description="Helical" evidence="9">
    <location>
        <begin position="65"/>
        <end position="87"/>
    </location>
</feature>
<keyword evidence="7 9" id="KW-0472">Membrane</keyword>
<protein>
    <submittedName>
        <fullName evidence="10">ABC transporter permease</fullName>
    </submittedName>
</protein>